<dbReference type="AlphaFoldDB" id="X1ACM9"/>
<proteinExistence type="predicted"/>
<feature type="non-terminal residue" evidence="1">
    <location>
        <position position="1"/>
    </location>
</feature>
<organism evidence="1">
    <name type="scientific">marine sediment metagenome</name>
    <dbReference type="NCBI Taxonomy" id="412755"/>
    <lineage>
        <taxon>unclassified sequences</taxon>
        <taxon>metagenomes</taxon>
        <taxon>ecological metagenomes</taxon>
    </lineage>
</organism>
<gene>
    <name evidence="1" type="ORF">S01H4_12830</name>
</gene>
<protein>
    <submittedName>
        <fullName evidence="1">Uncharacterized protein</fullName>
    </submittedName>
</protein>
<reference evidence="1" key="1">
    <citation type="journal article" date="2014" name="Front. Microbiol.">
        <title>High frequency of phylogenetically diverse reductive dehalogenase-homologous genes in deep subseafloor sedimentary metagenomes.</title>
        <authorList>
            <person name="Kawai M."/>
            <person name="Futagami T."/>
            <person name="Toyoda A."/>
            <person name="Takaki Y."/>
            <person name="Nishi S."/>
            <person name="Hori S."/>
            <person name="Arai W."/>
            <person name="Tsubouchi T."/>
            <person name="Morono Y."/>
            <person name="Uchiyama I."/>
            <person name="Ito T."/>
            <person name="Fujiyama A."/>
            <person name="Inagaki F."/>
            <person name="Takami H."/>
        </authorList>
    </citation>
    <scope>NUCLEOTIDE SEQUENCE</scope>
    <source>
        <strain evidence="1">Expedition CK06-06</strain>
    </source>
</reference>
<name>X1ACM9_9ZZZZ</name>
<dbReference type="EMBL" id="BART01005569">
    <property type="protein sequence ID" value="GAG67667.1"/>
    <property type="molecule type" value="Genomic_DNA"/>
</dbReference>
<sequence length="48" mass="5452">SSSYKYGVGVFSVPWVDPWNDGIRSKELVKQLLDENDWTTHPHTSSTS</sequence>
<evidence type="ECO:0000313" key="1">
    <source>
        <dbReference type="EMBL" id="GAG67667.1"/>
    </source>
</evidence>
<comment type="caution">
    <text evidence="1">The sequence shown here is derived from an EMBL/GenBank/DDBJ whole genome shotgun (WGS) entry which is preliminary data.</text>
</comment>
<accession>X1ACM9</accession>